<feature type="region of interest" description="Disordered" evidence="1">
    <location>
        <begin position="27"/>
        <end position="57"/>
    </location>
</feature>
<evidence type="ECO:0000313" key="3">
    <source>
        <dbReference type="Proteomes" id="UP000784294"/>
    </source>
</evidence>
<proteinExistence type="predicted"/>
<organism evidence="2 3">
    <name type="scientific">Protopolystoma xenopodis</name>
    <dbReference type="NCBI Taxonomy" id="117903"/>
    <lineage>
        <taxon>Eukaryota</taxon>
        <taxon>Metazoa</taxon>
        <taxon>Spiralia</taxon>
        <taxon>Lophotrochozoa</taxon>
        <taxon>Platyhelminthes</taxon>
        <taxon>Monogenea</taxon>
        <taxon>Polyopisthocotylea</taxon>
        <taxon>Polystomatidea</taxon>
        <taxon>Polystomatidae</taxon>
        <taxon>Protopolystoma</taxon>
    </lineage>
</organism>
<sequence length="57" mass="6408">MAPLPDNADYEAGETFGYVPIHWSDAGNREYNDRGHRSEDVPQGLPEAPAEVRHLKM</sequence>
<dbReference type="EMBL" id="CAAALY010085990">
    <property type="protein sequence ID" value="VEL27263.1"/>
    <property type="molecule type" value="Genomic_DNA"/>
</dbReference>
<dbReference type="Proteomes" id="UP000784294">
    <property type="component" value="Unassembled WGS sequence"/>
</dbReference>
<name>A0A3S5C0D5_9PLAT</name>
<evidence type="ECO:0000313" key="2">
    <source>
        <dbReference type="EMBL" id="VEL27263.1"/>
    </source>
</evidence>
<accession>A0A3S5C0D5</accession>
<evidence type="ECO:0000256" key="1">
    <source>
        <dbReference type="SAM" id="MobiDB-lite"/>
    </source>
</evidence>
<gene>
    <name evidence="2" type="ORF">PXEA_LOCUS20703</name>
</gene>
<comment type="caution">
    <text evidence="2">The sequence shown here is derived from an EMBL/GenBank/DDBJ whole genome shotgun (WGS) entry which is preliminary data.</text>
</comment>
<protein>
    <submittedName>
        <fullName evidence="2">Uncharacterized protein</fullName>
    </submittedName>
</protein>
<dbReference type="AlphaFoldDB" id="A0A3S5C0D5"/>
<keyword evidence="3" id="KW-1185">Reference proteome</keyword>
<reference evidence="2" key="1">
    <citation type="submission" date="2018-11" db="EMBL/GenBank/DDBJ databases">
        <authorList>
            <consortium name="Pathogen Informatics"/>
        </authorList>
    </citation>
    <scope>NUCLEOTIDE SEQUENCE</scope>
</reference>
<feature type="compositionally biased region" description="Basic and acidic residues" evidence="1">
    <location>
        <begin position="27"/>
        <end position="40"/>
    </location>
</feature>